<dbReference type="InterPro" id="IPR055152">
    <property type="entry name" value="Transketolase-like_C_2"/>
</dbReference>
<feature type="binding site" evidence="16">
    <location>
        <position position="512"/>
    </location>
    <ligand>
        <name>substrate</name>
    </ligand>
</feature>
<comment type="cofactor">
    <cofactor evidence="1">
        <name>Ca(2+)</name>
        <dbReference type="ChEBI" id="CHEBI:29108"/>
    </cofactor>
</comment>
<evidence type="ECO:0000256" key="12">
    <source>
        <dbReference type="ARBA" id="ARBA00023052"/>
    </source>
</evidence>
<dbReference type="PANTHER" id="PTHR43522">
    <property type="entry name" value="TRANSKETOLASE"/>
    <property type="match status" value="1"/>
</dbReference>
<dbReference type="FunFam" id="3.40.50.970:FF:000004">
    <property type="entry name" value="Transketolase"/>
    <property type="match status" value="1"/>
</dbReference>
<feature type="binding site" evidence="16">
    <location>
        <position position="350"/>
    </location>
    <ligand>
        <name>substrate</name>
    </ligand>
</feature>
<dbReference type="Gene3D" id="3.40.50.970">
    <property type="match status" value="2"/>
</dbReference>
<dbReference type="RefSeq" id="WP_116480360.1">
    <property type="nucleotide sequence ID" value="NZ_QEKV01000008.1"/>
</dbReference>
<dbReference type="InterPro" id="IPR033247">
    <property type="entry name" value="Transketolase_fam"/>
</dbReference>
<dbReference type="CDD" id="cd07033">
    <property type="entry name" value="TPP_PYR_DXS_TK_like"/>
    <property type="match status" value="1"/>
</dbReference>
<comment type="cofactor">
    <cofactor evidence="2">
        <name>Mn(2+)</name>
        <dbReference type="ChEBI" id="CHEBI:29035"/>
    </cofactor>
</comment>
<evidence type="ECO:0000259" key="22">
    <source>
        <dbReference type="SMART" id="SM00861"/>
    </source>
</evidence>
<accession>A0A2U1E1V0</accession>
<evidence type="ECO:0000256" key="8">
    <source>
        <dbReference type="ARBA" id="ARBA00022679"/>
    </source>
</evidence>
<dbReference type="GO" id="GO:0006098">
    <property type="term" value="P:pentose-phosphate shunt"/>
    <property type="evidence" value="ECO:0007669"/>
    <property type="project" value="TreeGrafter"/>
</dbReference>
<evidence type="ECO:0000256" key="7">
    <source>
        <dbReference type="ARBA" id="ARBA00013152"/>
    </source>
</evidence>
<feature type="binding site" evidence="16">
    <location>
        <position position="466"/>
    </location>
    <ligand>
        <name>substrate</name>
    </ligand>
</feature>
<comment type="cofactor">
    <cofactor evidence="20">
        <name>Mg(2+)</name>
        <dbReference type="ChEBI" id="CHEBI:18420"/>
    </cofactor>
    <cofactor evidence="20">
        <name>Ca(2+)</name>
        <dbReference type="ChEBI" id="CHEBI:29108"/>
    </cofactor>
    <cofactor evidence="20">
        <name>Mn(2+)</name>
        <dbReference type="ChEBI" id="CHEBI:29035"/>
    </cofactor>
    <cofactor evidence="20">
        <name>Co(2+)</name>
        <dbReference type="ChEBI" id="CHEBI:48828"/>
    </cofactor>
    <text evidence="20">Binds 1 Mg(2+) ion per subunit. Can also utilize other divalent metal cations, such as Ca(2+), Mn(2+) and Co(2+).</text>
</comment>
<feature type="binding site" evidence="17">
    <location>
        <position position="430"/>
    </location>
    <ligand>
        <name>thiamine diphosphate</name>
        <dbReference type="ChEBI" id="CHEBI:58937"/>
    </ligand>
</feature>
<evidence type="ECO:0000256" key="13">
    <source>
        <dbReference type="ARBA" id="ARBA00049473"/>
    </source>
</evidence>
<evidence type="ECO:0000256" key="9">
    <source>
        <dbReference type="ARBA" id="ARBA00022723"/>
    </source>
</evidence>
<evidence type="ECO:0000256" key="10">
    <source>
        <dbReference type="ARBA" id="ARBA00022837"/>
    </source>
</evidence>
<evidence type="ECO:0000256" key="19">
    <source>
        <dbReference type="PIRSR" id="PIRSR605478-5"/>
    </source>
</evidence>
<comment type="caution">
    <text evidence="23">The sequence shown here is derived from an EMBL/GenBank/DDBJ whole genome shotgun (WGS) entry which is preliminary data.</text>
</comment>
<dbReference type="GO" id="GO:0004802">
    <property type="term" value="F:transketolase activity"/>
    <property type="evidence" value="ECO:0007669"/>
    <property type="project" value="UniProtKB-UniRule"/>
</dbReference>
<keyword evidence="24" id="KW-1185">Reference proteome</keyword>
<dbReference type="Pfam" id="PF02779">
    <property type="entry name" value="Transket_pyr"/>
    <property type="match status" value="1"/>
</dbReference>
<dbReference type="InterPro" id="IPR029061">
    <property type="entry name" value="THDP-binding"/>
</dbReference>
<name>A0A2U1E1V0_9FIRM</name>
<keyword evidence="12 17" id="KW-0786">Thiamine pyrophosphate</keyword>
<dbReference type="SMART" id="SM00861">
    <property type="entry name" value="Transket_pyr"/>
    <property type="match status" value="1"/>
</dbReference>
<feature type="binding site" evidence="18">
    <location>
        <position position="154"/>
    </location>
    <ligand>
        <name>Mg(2+)</name>
        <dbReference type="ChEBI" id="CHEBI:18420"/>
    </ligand>
</feature>
<evidence type="ECO:0000256" key="20">
    <source>
        <dbReference type="RuleBase" id="RU004996"/>
    </source>
</evidence>
<proteinExistence type="inferred from homology"/>
<evidence type="ECO:0000256" key="16">
    <source>
        <dbReference type="PIRSR" id="PIRSR605478-2"/>
    </source>
</evidence>
<comment type="subunit">
    <text evidence="6 20">Homodimer.</text>
</comment>
<evidence type="ECO:0000256" key="6">
    <source>
        <dbReference type="ARBA" id="ARBA00011738"/>
    </source>
</evidence>
<feature type="binding site" evidence="18">
    <location>
        <position position="184"/>
    </location>
    <ligand>
        <name>Mg(2+)</name>
        <dbReference type="ChEBI" id="CHEBI:18420"/>
    </ligand>
</feature>
<keyword evidence="10 20" id="KW-0106">Calcium</keyword>
<dbReference type="CDD" id="cd02012">
    <property type="entry name" value="TPP_TK"/>
    <property type="match status" value="1"/>
</dbReference>
<feature type="coiled-coil region" evidence="21">
    <location>
        <begin position="290"/>
        <end position="324"/>
    </location>
</feature>
<feature type="binding site" evidence="16">
    <location>
        <position position="377"/>
    </location>
    <ligand>
        <name>substrate</name>
    </ligand>
</feature>
<keyword evidence="11 18" id="KW-0460">Magnesium</keyword>
<dbReference type="PROSITE" id="PS00801">
    <property type="entry name" value="TRANSKETOLASE_1"/>
    <property type="match status" value="1"/>
</dbReference>
<dbReference type="GO" id="GO:0046872">
    <property type="term" value="F:metal ion binding"/>
    <property type="evidence" value="ECO:0007669"/>
    <property type="project" value="UniProtKB-KW"/>
</dbReference>
<dbReference type="GO" id="GO:0005829">
    <property type="term" value="C:cytosol"/>
    <property type="evidence" value="ECO:0007669"/>
    <property type="project" value="TreeGrafter"/>
</dbReference>
<dbReference type="InterPro" id="IPR005475">
    <property type="entry name" value="Transketolase-like_Pyr-bd"/>
</dbReference>
<keyword evidence="9 18" id="KW-0479">Metal-binding</keyword>
<dbReference type="AlphaFoldDB" id="A0A2U1E1V0"/>
<evidence type="ECO:0000256" key="5">
    <source>
        <dbReference type="ARBA" id="ARBA00007131"/>
    </source>
</evidence>
<feature type="binding site" evidence="17">
    <location>
        <position position="65"/>
    </location>
    <ligand>
        <name>thiamine diphosphate</name>
        <dbReference type="ChEBI" id="CHEBI:58937"/>
    </ligand>
</feature>
<dbReference type="InterPro" id="IPR020826">
    <property type="entry name" value="Transketolase_BS"/>
</dbReference>
<gene>
    <name evidence="23" type="ORF">C7381_10815</name>
</gene>
<feature type="binding site" evidence="16">
    <location>
        <position position="259"/>
    </location>
    <ligand>
        <name>substrate</name>
    </ligand>
</feature>
<dbReference type="PANTHER" id="PTHR43522:SF10">
    <property type="entry name" value="TRANSKETOLASE"/>
    <property type="match status" value="1"/>
</dbReference>
<dbReference type="FunFam" id="3.40.50.920:FF:000003">
    <property type="entry name" value="Transketolase"/>
    <property type="match status" value="1"/>
</dbReference>
<evidence type="ECO:0000313" key="23">
    <source>
        <dbReference type="EMBL" id="PVY93881.1"/>
    </source>
</evidence>
<feature type="binding site" evidence="17">
    <location>
        <position position="259"/>
    </location>
    <ligand>
        <name>thiamine diphosphate</name>
        <dbReference type="ChEBI" id="CHEBI:58937"/>
    </ligand>
</feature>
<evidence type="ECO:0000256" key="21">
    <source>
        <dbReference type="SAM" id="Coils"/>
    </source>
</evidence>
<dbReference type="EC" id="2.2.1.1" evidence="7 14"/>
<feature type="active site" description="Proton donor" evidence="15">
    <location>
        <position position="404"/>
    </location>
</feature>
<evidence type="ECO:0000256" key="11">
    <source>
        <dbReference type="ARBA" id="ARBA00022842"/>
    </source>
</evidence>
<comment type="function">
    <text evidence="4 20">Catalyzes the transfer of a two-carbon ketol group from a ketose donor to an aldose acceptor, via a covalent intermediate with the cofactor thiamine pyrophosphate.</text>
</comment>
<dbReference type="Pfam" id="PF22613">
    <property type="entry name" value="Transketolase_C_1"/>
    <property type="match status" value="1"/>
</dbReference>
<protein>
    <recommendedName>
        <fullName evidence="7 14">Transketolase</fullName>
        <ecNumber evidence="7 14">2.2.1.1</ecNumber>
    </recommendedName>
</protein>
<dbReference type="FunFam" id="3.40.50.970:FF:000045">
    <property type="entry name" value="Transketolase"/>
    <property type="match status" value="1"/>
</dbReference>
<reference evidence="23 24" key="1">
    <citation type="submission" date="2018-04" db="EMBL/GenBank/DDBJ databases">
        <title>Genomic Encyclopedia of Type Strains, Phase IV (KMG-IV): sequencing the most valuable type-strain genomes for metagenomic binning, comparative biology and taxonomic classification.</title>
        <authorList>
            <person name="Goeker M."/>
        </authorList>
    </citation>
    <scope>NUCLEOTIDE SEQUENCE [LARGE SCALE GENOMIC DNA]</scope>
    <source>
        <strain evidence="23 24">DSM 20705</strain>
    </source>
</reference>
<feature type="domain" description="Transketolase-like pyrimidine-binding" evidence="22">
    <location>
        <begin position="347"/>
        <end position="517"/>
    </location>
</feature>
<evidence type="ECO:0000256" key="1">
    <source>
        <dbReference type="ARBA" id="ARBA00001913"/>
    </source>
</evidence>
<feature type="binding site" evidence="16">
    <location>
        <position position="462"/>
    </location>
    <ligand>
        <name>substrate</name>
    </ligand>
</feature>
<feature type="binding site" evidence="17">
    <location>
        <position position="155"/>
    </location>
    <ligand>
        <name>thiamine diphosphate</name>
        <dbReference type="ChEBI" id="CHEBI:58937"/>
    </ligand>
</feature>
<feature type="binding site" evidence="18">
    <location>
        <position position="186"/>
    </location>
    <ligand>
        <name>Mg(2+)</name>
        <dbReference type="ChEBI" id="CHEBI:18420"/>
    </ligand>
</feature>
<dbReference type="EMBL" id="QEKV01000008">
    <property type="protein sequence ID" value="PVY93881.1"/>
    <property type="molecule type" value="Genomic_DNA"/>
</dbReference>
<dbReference type="SUPFAM" id="SSF52518">
    <property type="entry name" value="Thiamin diphosphate-binding fold (THDP-binding)"/>
    <property type="match status" value="2"/>
</dbReference>
<feature type="binding site" evidence="17">
    <location>
        <begin position="113"/>
        <end position="115"/>
    </location>
    <ligand>
        <name>thiamine diphosphate</name>
        <dbReference type="ChEBI" id="CHEBI:58937"/>
    </ligand>
</feature>
<evidence type="ECO:0000256" key="2">
    <source>
        <dbReference type="ARBA" id="ARBA00001936"/>
    </source>
</evidence>
<evidence type="ECO:0000256" key="17">
    <source>
        <dbReference type="PIRSR" id="PIRSR605478-3"/>
    </source>
</evidence>
<dbReference type="InterPro" id="IPR005478">
    <property type="entry name" value="Transketolase_bac-like"/>
</dbReference>
<feature type="site" description="Important for catalytic activity" evidence="19">
    <location>
        <position position="259"/>
    </location>
</feature>
<feature type="binding site" evidence="16">
    <location>
        <position position="454"/>
    </location>
    <ligand>
        <name>substrate</name>
    </ligand>
</feature>
<organism evidence="23 24">
    <name type="scientific">Ezakiella coagulans</name>
    <dbReference type="NCBI Taxonomy" id="46507"/>
    <lineage>
        <taxon>Bacteria</taxon>
        <taxon>Bacillati</taxon>
        <taxon>Bacillota</taxon>
        <taxon>Tissierellia</taxon>
        <taxon>Ezakiella</taxon>
    </lineage>
</organism>
<dbReference type="InterPro" id="IPR009014">
    <property type="entry name" value="Transketo_C/PFOR_II"/>
</dbReference>
<dbReference type="InterPro" id="IPR005474">
    <property type="entry name" value="Transketolase_N"/>
</dbReference>
<feature type="site" description="Important for catalytic activity" evidence="19">
    <location>
        <position position="25"/>
    </location>
</feature>
<dbReference type="Pfam" id="PF00456">
    <property type="entry name" value="Transketolase_N"/>
    <property type="match status" value="1"/>
</dbReference>
<feature type="binding site" evidence="17">
    <location>
        <position position="184"/>
    </location>
    <ligand>
        <name>thiamine diphosphate</name>
        <dbReference type="ChEBI" id="CHEBI:58937"/>
    </ligand>
</feature>
<evidence type="ECO:0000256" key="18">
    <source>
        <dbReference type="PIRSR" id="PIRSR605478-4"/>
    </source>
</evidence>
<keyword evidence="21" id="KW-0175">Coiled coil</keyword>
<evidence type="ECO:0000256" key="14">
    <source>
        <dbReference type="NCBIfam" id="TIGR00232"/>
    </source>
</evidence>
<comment type="catalytic activity">
    <reaction evidence="13 20">
        <text>D-sedoheptulose 7-phosphate + D-glyceraldehyde 3-phosphate = aldehydo-D-ribose 5-phosphate + D-xylulose 5-phosphate</text>
        <dbReference type="Rhea" id="RHEA:10508"/>
        <dbReference type="ChEBI" id="CHEBI:57483"/>
        <dbReference type="ChEBI" id="CHEBI:57737"/>
        <dbReference type="ChEBI" id="CHEBI:58273"/>
        <dbReference type="ChEBI" id="CHEBI:59776"/>
        <dbReference type="EC" id="2.2.1.1"/>
    </reaction>
</comment>
<comment type="similarity">
    <text evidence="5 20">Belongs to the transketolase family.</text>
</comment>
<evidence type="ECO:0000256" key="3">
    <source>
        <dbReference type="ARBA" id="ARBA00001941"/>
    </source>
</evidence>
<evidence type="ECO:0000256" key="15">
    <source>
        <dbReference type="PIRSR" id="PIRSR605478-1"/>
    </source>
</evidence>
<evidence type="ECO:0000256" key="4">
    <source>
        <dbReference type="ARBA" id="ARBA00002931"/>
    </source>
</evidence>
<dbReference type="Proteomes" id="UP000245793">
    <property type="component" value="Unassembled WGS sequence"/>
</dbReference>
<comment type="cofactor">
    <cofactor evidence="18">
        <name>Mg(2+)</name>
        <dbReference type="ChEBI" id="CHEBI:18420"/>
    </cofactor>
    <text evidence="18">Binds 1 Mg(2+) ion per subunit. Can also utilize other divalent metal cations, such as Ca(2+), Mn(2+) and Co(2+).</text>
</comment>
<keyword evidence="8 20" id="KW-0808">Transferase</keyword>
<dbReference type="PROSITE" id="PS00802">
    <property type="entry name" value="TRANSKETOLASE_2"/>
    <property type="match status" value="1"/>
</dbReference>
<dbReference type="InterPro" id="IPR049557">
    <property type="entry name" value="Transketolase_CS"/>
</dbReference>
<dbReference type="SUPFAM" id="SSF52922">
    <property type="entry name" value="TK C-terminal domain-like"/>
    <property type="match status" value="1"/>
</dbReference>
<comment type="cofactor">
    <cofactor evidence="17">
        <name>thiamine diphosphate</name>
        <dbReference type="ChEBI" id="CHEBI:58937"/>
    </cofactor>
    <text evidence="17">Binds 1 thiamine pyrophosphate per subunit. During the reaction, the substrate forms a covalent intermediate with the cofactor.</text>
</comment>
<sequence>MIDNKTISSLRMLSVDMIEKAKSGHPGLPLGSAPMLYTLYKDFLNFNPEKPKWINRDRFVLSAGHGSAILYSLLNLFGFDVSIDDIKNFRQWGSKTPGHPEYGDTDGVDATTGPLGQGITMAVGMALAEAHMRSHFTVDGWSPVDHYTYALVGDGCLMEGISHEAASFAGSHKLGRLIVLYDSNNISIEGNTEITFHDDTLKRFEAYGWHTQRVEDGNDTEKIKEAIENAKKDERPSIIEVKTVIGFGAGSVEGSEKSHGAPIGEDNRKALVEKIKWNETEEFTVPEDVKENAAKIVEEKKKVYDEYKKKLQEYESKNPDKYREYIDWIHFKHEADLSKLLDSKEKDATRSASGAALQEVAKAIPNMIGGSADLGPSNNSQIKDSGFISSSDYNERNIHFGVREFAMAAISNGIALHGGLKPFCATFFVFSDYMKPAMRLAALMNLPVTYILTHDSIGVGEDGPTHEPIEHLAMLRSLPNFSVIRPADFNETVYAWEVAQKATKPTALILSRQKLETLKIESENLKYGAYIAKTEKDKLDLVVVATGSEVGVTMEASKILEDKGYGVRVVSMPSWDLFDEQDEEYRESVLPCGVKTASVEALSTFGWDKYTKGGLKIGLDRFGASAPGSELFEHFGFTPEKIADKLESFIKEN</sequence>
<feature type="binding site" evidence="16">
    <location>
        <position position="25"/>
    </location>
    <ligand>
        <name>substrate</name>
    </ligand>
</feature>
<evidence type="ECO:0000313" key="24">
    <source>
        <dbReference type="Proteomes" id="UP000245793"/>
    </source>
</evidence>
<comment type="cofactor">
    <cofactor evidence="3">
        <name>Co(2+)</name>
        <dbReference type="ChEBI" id="CHEBI:48828"/>
    </cofactor>
</comment>
<dbReference type="NCBIfam" id="TIGR00232">
    <property type="entry name" value="tktlase_bact"/>
    <property type="match status" value="1"/>
</dbReference>
<dbReference type="Gene3D" id="3.40.50.920">
    <property type="match status" value="1"/>
</dbReference>